<evidence type="ECO:0000313" key="2">
    <source>
        <dbReference type="EMBL" id="PNX70831.1"/>
    </source>
</evidence>
<dbReference type="EMBL" id="ASHM01116496">
    <property type="protein sequence ID" value="PNX70831.1"/>
    <property type="molecule type" value="Genomic_DNA"/>
</dbReference>
<gene>
    <name evidence="2" type="ORF">L195_g057787</name>
</gene>
<dbReference type="Pfam" id="PF10536">
    <property type="entry name" value="PMD"/>
    <property type="match status" value="1"/>
</dbReference>
<comment type="caution">
    <text evidence="2">The sequence shown here is derived from an EMBL/GenBank/DDBJ whole genome shotgun (WGS) entry which is preliminary data.</text>
</comment>
<dbReference type="PANTHER" id="PTHR46033">
    <property type="entry name" value="PROTEIN MAIN-LIKE 2"/>
    <property type="match status" value="1"/>
</dbReference>
<dbReference type="InterPro" id="IPR044824">
    <property type="entry name" value="MAIN-like"/>
</dbReference>
<evidence type="ECO:0000313" key="3">
    <source>
        <dbReference type="Proteomes" id="UP000236291"/>
    </source>
</evidence>
<dbReference type="STRING" id="57577.A0A2K3KX15"/>
<accession>A0A2K3KX15</accession>
<sequence length="128" mass="14844">MLIRWRPEMHTFHLPSGECTITLQDVNMLLDLQISGQAVTGRNVSIWEEFPRLLGVAAPDNSHGFCVKTSWLQQHLRAMPPNPTQEQIMQNLRMYLLYFLGKFLIPDKSGDRIHTMYLPLLEDIPTIR</sequence>
<dbReference type="GO" id="GO:0010073">
    <property type="term" value="P:meristem maintenance"/>
    <property type="evidence" value="ECO:0007669"/>
    <property type="project" value="InterPro"/>
</dbReference>
<dbReference type="PANTHER" id="PTHR46033:SF8">
    <property type="entry name" value="PROTEIN MAINTENANCE OF MERISTEMS-LIKE"/>
    <property type="match status" value="1"/>
</dbReference>
<dbReference type="Proteomes" id="UP000236291">
    <property type="component" value="Unassembled WGS sequence"/>
</dbReference>
<reference evidence="2 3" key="1">
    <citation type="journal article" date="2014" name="Am. J. Bot.">
        <title>Genome assembly and annotation for red clover (Trifolium pratense; Fabaceae).</title>
        <authorList>
            <person name="Istvanek J."/>
            <person name="Jaros M."/>
            <person name="Krenek A."/>
            <person name="Repkova J."/>
        </authorList>
    </citation>
    <scope>NUCLEOTIDE SEQUENCE [LARGE SCALE GENOMIC DNA]</scope>
    <source>
        <strain evidence="3">cv. Tatra</strain>
        <tissue evidence="2">Young leaves</tissue>
    </source>
</reference>
<feature type="domain" description="Aminotransferase-like plant mobile" evidence="1">
    <location>
        <begin position="3"/>
        <end position="124"/>
    </location>
</feature>
<reference evidence="2 3" key="2">
    <citation type="journal article" date="2017" name="Front. Plant Sci.">
        <title>Gene Classification and Mining of Molecular Markers Useful in Red Clover (Trifolium pratense) Breeding.</title>
        <authorList>
            <person name="Istvanek J."/>
            <person name="Dluhosova J."/>
            <person name="Dluhos P."/>
            <person name="Patkova L."/>
            <person name="Nedelnik J."/>
            <person name="Repkova J."/>
        </authorList>
    </citation>
    <scope>NUCLEOTIDE SEQUENCE [LARGE SCALE GENOMIC DNA]</scope>
    <source>
        <strain evidence="3">cv. Tatra</strain>
        <tissue evidence="2">Young leaves</tissue>
    </source>
</reference>
<feature type="non-terminal residue" evidence="2">
    <location>
        <position position="128"/>
    </location>
</feature>
<dbReference type="InterPro" id="IPR019557">
    <property type="entry name" value="AminoTfrase-like_pln_mobile"/>
</dbReference>
<dbReference type="AlphaFoldDB" id="A0A2K3KX15"/>
<proteinExistence type="predicted"/>
<organism evidence="2 3">
    <name type="scientific">Trifolium pratense</name>
    <name type="common">Red clover</name>
    <dbReference type="NCBI Taxonomy" id="57577"/>
    <lineage>
        <taxon>Eukaryota</taxon>
        <taxon>Viridiplantae</taxon>
        <taxon>Streptophyta</taxon>
        <taxon>Embryophyta</taxon>
        <taxon>Tracheophyta</taxon>
        <taxon>Spermatophyta</taxon>
        <taxon>Magnoliopsida</taxon>
        <taxon>eudicotyledons</taxon>
        <taxon>Gunneridae</taxon>
        <taxon>Pentapetalae</taxon>
        <taxon>rosids</taxon>
        <taxon>fabids</taxon>
        <taxon>Fabales</taxon>
        <taxon>Fabaceae</taxon>
        <taxon>Papilionoideae</taxon>
        <taxon>50 kb inversion clade</taxon>
        <taxon>NPAAA clade</taxon>
        <taxon>Hologalegina</taxon>
        <taxon>IRL clade</taxon>
        <taxon>Trifolieae</taxon>
        <taxon>Trifolium</taxon>
    </lineage>
</organism>
<evidence type="ECO:0000259" key="1">
    <source>
        <dbReference type="Pfam" id="PF10536"/>
    </source>
</evidence>
<protein>
    <submittedName>
        <fullName evidence="2">Serine/threonine-protein phosphatase</fullName>
    </submittedName>
</protein>
<name>A0A2K3KX15_TRIPR</name>